<dbReference type="OrthoDB" id="5946976at2759"/>
<dbReference type="RefSeq" id="XP_018074829.1">
    <property type="nucleotide sequence ID" value="XM_018216751.1"/>
</dbReference>
<comment type="similarity">
    <text evidence="1">Belongs to the peptidase S12 family.</text>
</comment>
<dbReference type="PANTHER" id="PTHR46825:SF15">
    <property type="entry name" value="BETA-LACTAMASE-RELATED DOMAIN-CONTAINING PROTEIN"/>
    <property type="match status" value="1"/>
</dbReference>
<evidence type="ECO:0000313" key="5">
    <source>
        <dbReference type="Proteomes" id="UP000070700"/>
    </source>
</evidence>
<name>A0A194XK37_MOLSC</name>
<evidence type="ECO:0000259" key="2">
    <source>
        <dbReference type="Pfam" id="PF00144"/>
    </source>
</evidence>
<reference evidence="4 5" key="1">
    <citation type="submission" date="2015-10" db="EMBL/GenBank/DDBJ databases">
        <title>Full genome of DAOMC 229536 Phialocephala scopiformis, a fungal endophyte of spruce producing the potent anti-insectan compound rugulosin.</title>
        <authorList>
            <consortium name="DOE Joint Genome Institute"/>
            <person name="Walker A.K."/>
            <person name="Frasz S.L."/>
            <person name="Seifert K.A."/>
            <person name="Miller J.D."/>
            <person name="Mondo S.J."/>
            <person name="Labutti K."/>
            <person name="Lipzen A."/>
            <person name="Dockter R."/>
            <person name="Kennedy M."/>
            <person name="Grigoriev I.V."/>
            <person name="Spatafora J.W."/>
        </authorList>
    </citation>
    <scope>NUCLEOTIDE SEQUENCE [LARGE SCALE GENOMIC DNA]</scope>
    <source>
        <strain evidence="4 5">CBS 120377</strain>
    </source>
</reference>
<dbReference type="KEGG" id="psco:LY89DRAFT_695118"/>
<organism evidence="4 5">
    <name type="scientific">Mollisia scopiformis</name>
    <name type="common">Conifer needle endophyte fungus</name>
    <name type="synonym">Phialocephala scopiformis</name>
    <dbReference type="NCBI Taxonomy" id="149040"/>
    <lineage>
        <taxon>Eukaryota</taxon>
        <taxon>Fungi</taxon>
        <taxon>Dikarya</taxon>
        <taxon>Ascomycota</taxon>
        <taxon>Pezizomycotina</taxon>
        <taxon>Leotiomycetes</taxon>
        <taxon>Helotiales</taxon>
        <taxon>Mollisiaceae</taxon>
        <taxon>Mollisia</taxon>
    </lineage>
</organism>
<dbReference type="InterPro" id="IPR012338">
    <property type="entry name" value="Beta-lactam/transpept-like"/>
</dbReference>
<gene>
    <name evidence="4" type="ORF">LY89DRAFT_695118</name>
</gene>
<evidence type="ECO:0000259" key="3">
    <source>
        <dbReference type="Pfam" id="PF11954"/>
    </source>
</evidence>
<dbReference type="Pfam" id="PF00144">
    <property type="entry name" value="Beta-lactamase"/>
    <property type="match status" value="1"/>
</dbReference>
<evidence type="ECO:0000256" key="1">
    <source>
        <dbReference type="ARBA" id="ARBA00038215"/>
    </source>
</evidence>
<dbReference type="InterPro" id="IPR001466">
    <property type="entry name" value="Beta-lactam-related"/>
</dbReference>
<feature type="domain" description="Beta-lactamase-related" evidence="2">
    <location>
        <begin position="17"/>
        <end position="342"/>
    </location>
</feature>
<dbReference type="Pfam" id="PF11954">
    <property type="entry name" value="DUF3471"/>
    <property type="match status" value="1"/>
</dbReference>
<dbReference type="InterPro" id="IPR050491">
    <property type="entry name" value="AmpC-like"/>
</dbReference>
<dbReference type="InParanoid" id="A0A194XK37"/>
<dbReference type="Gene3D" id="2.40.128.600">
    <property type="match status" value="1"/>
</dbReference>
<keyword evidence="5" id="KW-1185">Reference proteome</keyword>
<protein>
    <submittedName>
        <fullName evidence="4">Beta-lactamase/transpeptidase-like protein</fullName>
    </submittedName>
</protein>
<evidence type="ECO:0000313" key="4">
    <source>
        <dbReference type="EMBL" id="KUJ20474.1"/>
    </source>
</evidence>
<feature type="domain" description="Peptidase S12 Pab87-related C-terminal" evidence="3">
    <location>
        <begin position="399"/>
        <end position="489"/>
    </location>
</feature>
<dbReference type="PANTHER" id="PTHR46825">
    <property type="entry name" value="D-ALANYL-D-ALANINE-CARBOXYPEPTIDASE/ENDOPEPTIDASE AMPH"/>
    <property type="match status" value="1"/>
</dbReference>
<dbReference type="Proteomes" id="UP000070700">
    <property type="component" value="Unassembled WGS sequence"/>
</dbReference>
<dbReference type="Gene3D" id="3.40.710.10">
    <property type="entry name" value="DD-peptidase/beta-lactamase superfamily"/>
    <property type="match status" value="1"/>
</dbReference>
<dbReference type="AlphaFoldDB" id="A0A194XK37"/>
<accession>A0A194XK37</accession>
<dbReference type="SUPFAM" id="SSF56601">
    <property type="entry name" value="beta-lactamase/transpeptidase-like"/>
    <property type="match status" value="1"/>
</dbReference>
<dbReference type="InterPro" id="IPR021860">
    <property type="entry name" value="Peptidase_S12_Pab87-rel_C"/>
</dbReference>
<proteinExistence type="inferred from homology"/>
<sequence length="503" mass="56297">MHTTNPLDEEFAELAEYTLDQWNVPGLSIAVVDGHDIWAEGYGYATLPSIKATSETLYYGGSLTKSHTAAAVSLLITSGNYSGLTLQTPVSALIREDFVLEDEWATKHITLEDVLGHRTGMARHDMSYGGDYGGHMGTPKDVVRSLRYLPMSSEPRSTFHYSNIMYVAAAYVVDTMSGQRIADFLKERVWGPLGMKSTFFSLTDAKKAASKRMAVGYSWQEDHYESTPHPDVTVITGAGSIIASVHDHARWLRALLSCSAPLTEADCKELKSPRTFIADQPEGSPYAGFMAYTLGWETDWYNGYQVFMHSGGIEAFGNHIIFIPELNWAAVASGNTAYTSTFACIELIHKLLDDKIGLSHAQRFNWLEYHKGKRLKQINFYNDAQSNFYPYTLDKRPLSLQLERYAGTYYNPGFRNFTIYVKDDTLQIDRYASYNVHMDLEQVTGDYFMAYMDSMTVPGSIYQNAVAAEFVIGPDGVARKFGIAEEPSMGPNGRVWFDRVDGV</sequence>
<dbReference type="EMBL" id="KQ947409">
    <property type="protein sequence ID" value="KUJ20474.1"/>
    <property type="molecule type" value="Genomic_DNA"/>
</dbReference>
<dbReference type="GeneID" id="28826477"/>